<comment type="caution">
    <text evidence="2">The sequence shown here is derived from an EMBL/GenBank/DDBJ whole genome shotgun (WGS) entry which is preliminary data.</text>
</comment>
<dbReference type="AlphaFoldDB" id="A0A843W1B5"/>
<sequence length="570" mass="62759">MLLVVSASVSSRFRSPVLGCQSMVAPACVASRPRGVSKVRGGSTCGPSTLWRSEVAVLMCSEVLACSCMPWLADGPLEGPCVPCACWACRGLQASGSAWFLLCSPCLFTRCLALEGLSRSEVVFVAWDPHPWEPVEGVLRATSVLELATELADSRAEGKMRLDSAAESFVELSCLGRDTEVVEAVLIPGSFPIFRVPAALDAEGLVIPTEPCSQGSPPYFLQLGARRRGSSVSDGLRRRLWRRVLTFPSVIRCPSLHGGYSLAVPSFRRHRWFGLVGPCFWWFSLRCPLGSVVLFLGASPRWHRRVWLPDLAVCPRSGVVLLVGPRPCGGLRWPCLWWDVVLTWFLSGLRETPTSIDVLRLVFVLCLTPLIRQVDVLRFDVLESFVVGRPSFRRLVIIPRFLPSENPSASVSSRMVFPPCPAETRTSPLESGRPDGHTSEPAEEIPALKVTLGSYLPKKPSSHTSGSCRQADIIADTRCETDDETFQWMKNYPNLDFPEAMVDKGKLSTAQEISKGKNASLAEEVSQRFLSHGGKKSTTQPQKWPRMERADANVVAPPIDTLEQQWLLKT</sequence>
<keyword evidence="3" id="KW-1185">Reference proteome</keyword>
<feature type="region of interest" description="Disordered" evidence="1">
    <location>
        <begin position="419"/>
        <end position="442"/>
    </location>
</feature>
<gene>
    <name evidence="2" type="ORF">Taro_036337</name>
</gene>
<name>A0A843W1B5_COLES</name>
<organism evidence="2 3">
    <name type="scientific">Colocasia esculenta</name>
    <name type="common">Wild taro</name>
    <name type="synonym">Arum esculentum</name>
    <dbReference type="NCBI Taxonomy" id="4460"/>
    <lineage>
        <taxon>Eukaryota</taxon>
        <taxon>Viridiplantae</taxon>
        <taxon>Streptophyta</taxon>
        <taxon>Embryophyta</taxon>
        <taxon>Tracheophyta</taxon>
        <taxon>Spermatophyta</taxon>
        <taxon>Magnoliopsida</taxon>
        <taxon>Liliopsida</taxon>
        <taxon>Araceae</taxon>
        <taxon>Aroideae</taxon>
        <taxon>Colocasieae</taxon>
        <taxon>Colocasia</taxon>
    </lineage>
</organism>
<proteinExistence type="predicted"/>
<reference evidence="2" key="1">
    <citation type="submission" date="2017-07" db="EMBL/GenBank/DDBJ databases">
        <title>Taro Niue Genome Assembly and Annotation.</title>
        <authorList>
            <person name="Atibalentja N."/>
            <person name="Keating K."/>
            <person name="Fields C.J."/>
        </authorList>
    </citation>
    <scope>NUCLEOTIDE SEQUENCE</scope>
    <source>
        <strain evidence="2">Niue_2</strain>
        <tissue evidence="2">Leaf</tissue>
    </source>
</reference>
<evidence type="ECO:0000313" key="3">
    <source>
        <dbReference type="Proteomes" id="UP000652761"/>
    </source>
</evidence>
<protein>
    <submittedName>
        <fullName evidence="2">Uncharacterized protein</fullName>
    </submittedName>
</protein>
<dbReference type="Proteomes" id="UP000652761">
    <property type="component" value="Unassembled WGS sequence"/>
</dbReference>
<accession>A0A843W1B5</accession>
<evidence type="ECO:0000313" key="2">
    <source>
        <dbReference type="EMBL" id="MQM03552.1"/>
    </source>
</evidence>
<dbReference type="EMBL" id="NMUH01003054">
    <property type="protein sequence ID" value="MQM03552.1"/>
    <property type="molecule type" value="Genomic_DNA"/>
</dbReference>
<evidence type="ECO:0000256" key="1">
    <source>
        <dbReference type="SAM" id="MobiDB-lite"/>
    </source>
</evidence>